<gene>
    <name evidence="1" type="ORF">RNC47_04580</name>
</gene>
<comment type="caution">
    <text evidence="1">The sequence shown here is derived from an EMBL/GenBank/DDBJ whole genome shotgun (WGS) entry which is preliminary data.</text>
</comment>
<dbReference type="Proteomes" id="UP001183420">
    <property type="component" value="Unassembled WGS sequence"/>
</dbReference>
<protein>
    <submittedName>
        <fullName evidence="1">Uncharacterized protein</fullName>
    </submittedName>
</protein>
<evidence type="ECO:0000313" key="1">
    <source>
        <dbReference type="EMBL" id="MDT0317615.1"/>
    </source>
</evidence>
<proteinExistence type="predicted"/>
<dbReference type="RefSeq" id="WP_311595717.1">
    <property type="nucleotide sequence ID" value="NZ_JAVREM010000003.1"/>
</dbReference>
<sequence>MSDARRLLLHRPQDMLFVPVDLVNLTQRRGRLVVEDQARPGLVVFHLPPQHVAEVSADTVADAAPGRAAWSSGSTTLAFTVPPGRPGVGFDVGDLLDWAALGLRCLPPGGKPDDDDPRALDGQPVTAIEFPTRLLLTPEGPVAWTSHAAPVDLDGRTELWHTFLKAEDGGDLSLRAFAVPPGRPDHGEPLLPLKPQDLQDIVTLTTATDIADYVPVPLIAHRFLLTPLGATVELGGVWDDPALDRAVEQGRPLGNLRGYQHTSGLGRDQLVRLVKVGRLCTGHRATVVDTYERRFETSPDGTSTVAYLRKRTYVTVREPEVRYDAAAVGYENDGRDMPFTSLRITDTRTPEVAGVDSSRPFVVPVDNAMSPYRFTLIGTDREGRRVTLRAPLVFYPDNVTGQDAINDYQGRDAALRTADLAGQVVALAQPPGEAAGATALPVTSLVLTLAKAPKHPLKALPVMAGAKVRVPALEHVTNTGGETMVALATPYVQQGPGARPGGSFLSVVDEHLKPADLPLAFGPQNVGGLARPDVRINEITSLAGPLPGAMTGVQDAVPADLKKAFGDARLLGTVSLGDLLGPVPPFDPAKVRDLADDQVENLLASAGLPVPVLRSFEDPATLKRVVRYLWTPKLQNVGDLGFIDVSKATLALEARTEVSPDGLAASQVTGLLKNLKLDFAGMIGVSAEKLSFVSRPGSKPDVSASGIEMSFQGALEFVNDLREVLPKDGFGSGAFVDVSPRGIRAGYSLALPPLAIGVFSLTNMVLAAELSVPFDDEPFRFRFALSERHKPFNVSIAPFSGGGFLAITVRGDKPELIEGALEFGGSAAINLGIAEGGVSLMAGIYFALGPDKVLISGYVRCSGHLSVLGIVTVSVEFYLALSYEKISEGGKKFPEVYGEGTLTVSVRIAFFSKSVSLHLERRFRGDEGDPPFSQFVGPDDWNQYCLAFAA</sequence>
<organism evidence="1 2">
    <name type="scientific">Streptomyces millisiae</name>
    <dbReference type="NCBI Taxonomy" id="3075542"/>
    <lineage>
        <taxon>Bacteria</taxon>
        <taxon>Bacillati</taxon>
        <taxon>Actinomycetota</taxon>
        <taxon>Actinomycetes</taxon>
        <taxon>Kitasatosporales</taxon>
        <taxon>Streptomycetaceae</taxon>
        <taxon>Streptomyces</taxon>
    </lineage>
</organism>
<reference evidence="2" key="1">
    <citation type="submission" date="2023-07" db="EMBL/GenBank/DDBJ databases">
        <title>30 novel species of actinomycetes from the DSMZ collection.</title>
        <authorList>
            <person name="Nouioui I."/>
        </authorList>
    </citation>
    <scope>NUCLEOTIDE SEQUENCE [LARGE SCALE GENOMIC DNA]</scope>
    <source>
        <strain evidence="2">DSM 44918</strain>
    </source>
</reference>
<name>A0ABU2LJF1_9ACTN</name>
<keyword evidence="2" id="KW-1185">Reference proteome</keyword>
<accession>A0ABU2LJF1</accession>
<evidence type="ECO:0000313" key="2">
    <source>
        <dbReference type="Proteomes" id="UP001183420"/>
    </source>
</evidence>
<dbReference type="EMBL" id="JAVREM010000003">
    <property type="protein sequence ID" value="MDT0317615.1"/>
    <property type="molecule type" value="Genomic_DNA"/>
</dbReference>